<gene>
    <name evidence="3" type="ORF">H2O73_08820</name>
</gene>
<feature type="domain" description="EAL" evidence="1">
    <location>
        <begin position="1"/>
        <end position="204"/>
    </location>
</feature>
<dbReference type="Pfam" id="PF08668">
    <property type="entry name" value="HDOD"/>
    <property type="match status" value="1"/>
</dbReference>
<dbReference type="Gene3D" id="1.10.3210.10">
    <property type="entry name" value="Hypothetical protein af1432"/>
    <property type="match status" value="1"/>
</dbReference>
<dbReference type="Pfam" id="PF00563">
    <property type="entry name" value="EAL"/>
    <property type="match status" value="1"/>
</dbReference>
<dbReference type="EMBL" id="JACFYF010000004">
    <property type="protein sequence ID" value="MBA5762443.1"/>
    <property type="molecule type" value="Genomic_DNA"/>
</dbReference>
<dbReference type="InterPro" id="IPR014408">
    <property type="entry name" value="dGMP_Pdiesterase_EAL/HD-GYP"/>
</dbReference>
<protein>
    <submittedName>
        <fullName evidence="3">EAL domain-containing protein</fullName>
    </submittedName>
</protein>
<evidence type="ECO:0000259" key="1">
    <source>
        <dbReference type="PROSITE" id="PS50883"/>
    </source>
</evidence>
<dbReference type="AlphaFoldDB" id="A0A7W2ITP9"/>
<dbReference type="PROSITE" id="PS51833">
    <property type="entry name" value="HDOD"/>
    <property type="match status" value="1"/>
</dbReference>
<dbReference type="PIRSF" id="PIRSF003180">
    <property type="entry name" value="DiGMPpdiest_YuxH"/>
    <property type="match status" value="1"/>
</dbReference>
<name>A0A7W2ITP9_9VIBR</name>
<dbReference type="SUPFAM" id="SSF109604">
    <property type="entry name" value="HD-domain/PDEase-like"/>
    <property type="match status" value="1"/>
</dbReference>
<dbReference type="PANTHER" id="PTHR33525">
    <property type="match status" value="1"/>
</dbReference>
<comment type="caution">
    <text evidence="3">The sequence shown here is derived from an EMBL/GenBank/DDBJ whole genome shotgun (WGS) entry which is preliminary data.</text>
</comment>
<accession>A0A7W2ITP9</accession>
<dbReference type="PANTHER" id="PTHR33525:SF4">
    <property type="entry name" value="CYCLIC DI-GMP PHOSPHODIESTERASE CDGJ"/>
    <property type="match status" value="1"/>
</dbReference>
<dbReference type="InterPro" id="IPR035919">
    <property type="entry name" value="EAL_sf"/>
</dbReference>
<evidence type="ECO:0000313" key="3">
    <source>
        <dbReference type="EMBL" id="MBA5762443.1"/>
    </source>
</evidence>
<feature type="domain" description="HDOD" evidence="2">
    <location>
        <begin position="198"/>
        <end position="384"/>
    </location>
</feature>
<sequence length="405" mass="46034">MKYSYFARQPIMDVDKQTIGYELLFRDGPKNSFPDIDADLATSRLLSDHLLATRQDTIGDLIGFINFPYQSLINDLPSLFPTKNLVVEILEDCAPTAELLTAVKSLAKRGYTLALDDFVPSKEWLAFLPYISIIKFDIRTVSIQKAEAFITRSSNTNIRFLAEKVETNEEFEQAKRAGFDYFQGYFFSKPELVQKKSLEPSMLTAMQLLMEVSKNDINFDTLEGLISRDVSLSYKLLSYVNSSPVVTNKISSFRQALVYLGEERLRKFISLVALASTDNSKPSYLYSLSIQRAKFCELLAQKLQPQPEQGHAFLTGMFSLLDCLLDVPLEQLLKQFPIDQAIQQALLNKRGSLGGLLVLSTSIERARWEKIEAIGKKLNLTEMEIFVCYDIAIQWTAELMDIRDE</sequence>
<evidence type="ECO:0000259" key="2">
    <source>
        <dbReference type="PROSITE" id="PS51833"/>
    </source>
</evidence>
<dbReference type="Gene3D" id="3.20.20.450">
    <property type="entry name" value="EAL domain"/>
    <property type="match status" value="1"/>
</dbReference>
<dbReference type="RefSeq" id="WP_182108483.1">
    <property type="nucleotide sequence ID" value="NZ_JACFYF010000004.1"/>
</dbReference>
<evidence type="ECO:0000313" key="4">
    <source>
        <dbReference type="Proteomes" id="UP000571701"/>
    </source>
</evidence>
<reference evidence="3 4" key="1">
    <citation type="submission" date="2020-07" db="EMBL/GenBank/DDBJ databases">
        <title>Vibrio marinisediminis sp. nov., isolated from marine sediment.</title>
        <authorList>
            <person name="Ji X."/>
        </authorList>
    </citation>
    <scope>NUCLEOTIDE SEQUENCE [LARGE SCALE GENOMIC DNA]</scope>
    <source>
        <strain evidence="3 4">404</strain>
    </source>
</reference>
<dbReference type="PROSITE" id="PS50883">
    <property type="entry name" value="EAL"/>
    <property type="match status" value="1"/>
</dbReference>
<dbReference type="InterPro" id="IPR013976">
    <property type="entry name" value="HDOD"/>
</dbReference>
<dbReference type="InterPro" id="IPR052340">
    <property type="entry name" value="RNase_Y/CdgJ"/>
</dbReference>
<dbReference type="InterPro" id="IPR001633">
    <property type="entry name" value="EAL_dom"/>
</dbReference>
<dbReference type="SUPFAM" id="SSF141868">
    <property type="entry name" value="EAL domain-like"/>
    <property type="match status" value="1"/>
</dbReference>
<dbReference type="SMART" id="SM00052">
    <property type="entry name" value="EAL"/>
    <property type="match status" value="1"/>
</dbReference>
<proteinExistence type="predicted"/>
<organism evidence="3 4">
    <name type="scientific">Vibrio marinisediminis</name>
    <dbReference type="NCBI Taxonomy" id="2758441"/>
    <lineage>
        <taxon>Bacteria</taxon>
        <taxon>Pseudomonadati</taxon>
        <taxon>Pseudomonadota</taxon>
        <taxon>Gammaproteobacteria</taxon>
        <taxon>Vibrionales</taxon>
        <taxon>Vibrionaceae</taxon>
        <taxon>Vibrio</taxon>
    </lineage>
</organism>
<keyword evidence="4" id="KW-1185">Reference proteome</keyword>
<dbReference type="Proteomes" id="UP000571701">
    <property type="component" value="Unassembled WGS sequence"/>
</dbReference>